<sequence>MEFINHKKTAFAILSAILGPFSLKYCINCKSSGNSSSEFLLLYSILWWIYFILYVFTHTFTLHYIEVIFYWIVFWIAVILISLFIKKIHVISYLNKKYAHDRTKKILMSASNNFFTFWFPIGSLVYFGYGLARTFDLHLIYYILLWWLIWFVIWFFKQSVILFFKNIIESIITSLYSRRKESIINYIIFILIYSCAYSIIFIMSCMKFFSLLIIVGIYINKGSYLNFL</sequence>
<feature type="transmembrane region" description="Helical" evidence="1">
    <location>
        <begin position="68"/>
        <end position="85"/>
    </location>
</feature>
<protein>
    <submittedName>
        <fullName evidence="2">Uncharacterized protein</fullName>
    </submittedName>
</protein>
<reference evidence="2" key="1">
    <citation type="submission" date="2019-11" db="EMBL/GenBank/DDBJ databases">
        <authorList>
            <person name="Feng L."/>
        </authorList>
    </citation>
    <scope>NUCLEOTIDE SEQUENCE</scope>
    <source>
        <strain evidence="2">AMuciniphilaLFYP55</strain>
    </source>
</reference>
<dbReference type="EMBL" id="CACRSS010000005">
    <property type="protein sequence ID" value="VYT01528.1"/>
    <property type="molecule type" value="Genomic_DNA"/>
</dbReference>
<gene>
    <name evidence="2" type="ORF">AMLFYP55_02491</name>
</gene>
<organism evidence="2">
    <name type="scientific">Akkermansia muciniphila</name>
    <dbReference type="NCBI Taxonomy" id="239935"/>
    <lineage>
        <taxon>Bacteria</taxon>
        <taxon>Pseudomonadati</taxon>
        <taxon>Verrucomicrobiota</taxon>
        <taxon>Verrucomicrobiia</taxon>
        <taxon>Verrucomicrobiales</taxon>
        <taxon>Akkermansiaceae</taxon>
        <taxon>Akkermansia</taxon>
    </lineage>
</organism>
<name>A0A6N2T7A0_9BACT</name>
<proteinExistence type="predicted"/>
<feature type="transmembrane region" description="Helical" evidence="1">
    <location>
        <begin position="6"/>
        <end position="27"/>
    </location>
</feature>
<dbReference type="AlphaFoldDB" id="A0A6N2T7A0"/>
<feature type="transmembrane region" description="Helical" evidence="1">
    <location>
        <begin position="106"/>
        <end position="127"/>
    </location>
</feature>
<evidence type="ECO:0000256" key="1">
    <source>
        <dbReference type="SAM" id="Phobius"/>
    </source>
</evidence>
<feature type="transmembrane region" description="Helical" evidence="1">
    <location>
        <begin position="39"/>
        <end position="56"/>
    </location>
</feature>
<evidence type="ECO:0000313" key="2">
    <source>
        <dbReference type="EMBL" id="VYT01528.1"/>
    </source>
</evidence>
<keyword evidence="1" id="KW-0472">Membrane</keyword>
<accession>A0A6N2T7A0</accession>
<feature type="transmembrane region" description="Helical" evidence="1">
    <location>
        <begin position="186"/>
        <end position="219"/>
    </location>
</feature>
<keyword evidence="1" id="KW-1133">Transmembrane helix</keyword>
<keyword evidence="1" id="KW-0812">Transmembrane</keyword>
<feature type="transmembrane region" description="Helical" evidence="1">
    <location>
        <begin position="139"/>
        <end position="156"/>
    </location>
</feature>